<proteinExistence type="predicted"/>
<dbReference type="AlphaFoldDB" id="A0A3P6QKR1"/>
<dbReference type="Proteomes" id="UP000271889">
    <property type="component" value="Unassembled WGS sequence"/>
</dbReference>
<reference evidence="2 3" key="1">
    <citation type="submission" date="2018-11" db="EMBL/GenBank/DDBJ databases">
        <authorList>
            <consortium name="Pathogen Informatics"/>
        </authorList>
    </citation>
    <scope>NUCLEOTIDE SEQUENCE [LARGE SCALE GENOMIC DNA]</scope>
</reference>
<dbReference type="EMBL" id="UYRV01004684">
    <property type="protein sequence ID" value="VDK51796.1"/>
    <property type="molecule type" value="Genomic_DNA"/>
</dbReference>
<evidence type="ECO:0000313" key="2">
    <source>
        <dbReference type="EMBL" id="VDK51796.1"/>
    </source>
</evidence>
<evidence type="ECO:0000256" key="1">
    <source>
        <dbReference type="SAM" id="SignalP"/>
    </source>
</evidence>
<feature type="signal peptide" evidence="1">
    <location>
        <begin position="1"/>
        <end position="21"/>
    </location>
</feature>
<accession>A0A3P6QKR1</accession>
<feature type="chain" id="PRO_5018068095" evidence="1">
    <location>
        <begin position="22"/>
        <end position="62"/>
    </location>
</feature>
<organism evidence="2 3">
    <name type="scientific">Cylicostephanus goldi</name>
    <name type="common">Nematode worm</name>
    <dbReference type="NCBI Taxonomy" id="71465"/>
    <lineage>
        <taxon>Eukaryota</taxon>
        <taxon>Metazoa</taxon>
        <taxon>Ecdysozoa</taxon>
        <taxon>Nematoda</taxon>
        <taxon>Chromadorea</taxon>
        <taxon>Rhabditida</taxon>
        <taxon>Rhabditina</taxon>
        <taxon>Rhabditomorpha</taxon>
        <taxon>Strongyloidea</taxon>
        <taxon>Strongylidae</taxon>
        <taxon>Cylicostephanus</taxon>
    </lineage>
</organism>
<keyword evidence="1" id="KW-0732">Signal</keyword>
<keyword evidence="3" id="KW-1185">Reference proteome</keyword>
<sequence length="62" mass="6800">MSALIVIGVINGLILLPVVSADGKARLTLPPPLRRREIELEEDDEGLMMAARGMRSFRNIAI</sequence>
<name>A0A3P6QKR1_CYLGO</name>
<protein>
    <submittedName>
        <fullName evidence="2">Uncharacterized protein</fullName>
    </submittedName>
</protein>
<evidence type="ECO:0000313" key="3">
    <source>
        <dbReference type="Proteomes" id="UP000271889"/>
    </source>
</evidence>
<gene>
    <name evidence="2" type="ORF">CGOC_LOCUS2164</name>
</gene>